<proteinExistence type="predicted"/>
<dbReference type="SUPFAM" id="SSF102405">
    <property type="entry name" value="MCP/YpsA-like"/>
    <property type="match status" value="1"/>
</dbReference>
<dbReference type="Proteomes" id="UP001518976">
    <property type="component" value="Unassembled WGS sequence"/>
</dbReference>
<accession>A0ABS3WXT5</accession>
<organism evidence="1 2">
    <name type="scientific">Streptomyces spirodelae</name>
    <dbReference type="NCBI Taxonomy" id="2812904"/>
    <lineage>
        <taxon>Bacteria</taxon>
        <taxon>Bacillati</taxon>
        <taxon>Actinomycetota</taxon>
        <taxon>Actinomycetes</taxon>
        <taxon>Kitasatosporales</taxon>
        <taxon>Streptomycetaceae</taxon>
        <taxon>Streptomyces</taxon>
    </lineage>
</organism>
<evidence type="ECO:0000313" key="2">
    <source>
        <dbReference type="Proteomes" id="UP001518976"/>
    </source>
</evidence>
<gene>
    <name evidence="1" type="ORF">JW592_21140</name>
</gene>
<sequence>MRVGITGHRGLRERTERLVRAELRDRVQQYASDELVGISCLADGPDAWFAEAVLERGGRFEAVVPAREYREGLPYWHHDTYDRLLRQASDIHETGLTTSDEKAHMAGSEILVGLADHLVAVWDRQPARGFGGTADVVAYAQRNGTPVTVVWPDGAERD</sequence>
<evidence type="ECO:0008006" key="3">
    <source>
        <dbReference type="Google" id="ProtNLM"/>
    </source>
</evidence>
<name>A0ABS3WXT5_9ACTN</name>
<evidence type="ECO:0000313" key="1">
    <source>
        <dbReference type="EMBL" id="MBO8187950.1"/>
    </source>
</evidence>
<protein>
    <recommendedName>
        <fullName evidence="3">DUF1273 family protein</fullName>
    </recommendedName>
</protein>
<reference evidence="1 2" key="1">
    <citation type="submission" date="2021-02" db="EMBL/GenBank/DDBJ databases">
        <title>Streptomyces spirodelae sp. nov., isolated from duckweed.</title>
        <authorList>
            <person name="Saimee Y."/>
            <person name="Duangmal K."/>
        </authorList>
    </citation>
    <scope>NUCLEOTIDE SEQUENCE [LARGE SCALE GENOMIC DNA]</scope>
    <source>
        <strain evidence="1 2">DW4-2</strain>
    </source>
</reference>
<comment type="caution">
    <text evidence="1">The sequence shown here is derived from an EMBL/GenBank/DDBJ whole genome shotgun (WGS) entry which is preliminary data.</text>
</comment>
<dbReference type="RefSeq" id="WP_209266756.1">
    <property type="nucleotide sequence ID" value="NZ_JAFFZN010000020.1"/>
</dbReference>
<dbReference type="EMBL" id="JAFFZN010000020">
    <property type="protein sequence ID" value="MBO8187950.1"/>
    <property type="molecule type" value="Genomic_DNA"/>
</dbReference>
<keyword evidence="2" id="KW-1185">Reference proteome</keyword>
<dbReference type="Gene3D" id="3.40.50.450">
    <property type="match status" value="1"/>
</dbReference>